<keyword evidence="2" id="KW-1003">Cell membrane</keyword>
<evidence type="ECO:0000256" key="2">
    <source>
        <dbReference type="ARBA" id="ARBA00022475"/>
    </source>
</evidence>
<dbReference type="PANTHER" id="PTHR43646">
    <property type="entry name" value="GLYCOSYLTRANSFERASE"/>
    <property type="match status" value="1"/>
</dbReference>
<protein>
    <submittedName>
        <fullName evidence="7">Glycosyl transferase family 2</fullName>
    </submittedName>
</protein>
<evidence type="ECO:0000259" key="6">
    <source>
        <dbReference type="Pfam" id="PF00535"/>
    </source>
</evidence>
<sequence>MIYDERSVMAEITEFFIIEIGYMRISFIIPAFNEEQLIEQCLRSVADAVMANRSYGYTHEVIVVNNNSTDATARLAKRAGARVVFEPINHIARARTAGADVAKGEWLIFMDADCLMNAGLVGDMFELIKQGRHVGAGSTLYMPDQPRWAEILLRIWTLLSVQLGWAAGALIVCNAIAFKEVGGFDLTLYAAEEIELSRKLKKYGRQHKLKFAILSKHPLETSSRKTKLYSGWEITRQFFYLVLSPLGSLRNKKKLPMWYDGRR</sequence>
<dbReference type="InterPro" id="IPR029044">
    <property type="entry name" value="Nucleotide-diphossugar_trans"/>
</dbReference>
<feature type="domain" description="Glycosyltransferase 2-like" evidence="6">
    <location>
        <begin position="26"/>
        <end position="147"/>
    </location>
</feature>
<evidence type="ECO:0000256" key="3">
    <source>
        <dbReference type="ARBA" id="ARBA00022676"/>
    </source>
</evidence>
<dbReference type="RefSeq" id="WP_011633386.1">
    <property type="nucleotide sequence ID" value="NZ_FNYF01000008.1"/>
</dbReference>
<evidence type="ECO:0000313" key="8">
    <source>
        <dbReference type="Proteomes" id="UP000247780"/>
    </source>
</evidence>
<dbReference type="InterPro" id="IPR001173">
    <property type="entry name" value="Glyco_trans_2-like"/>
</dbReference>
<dbReference type="GO" id="GO:0016740">
    <property type="term" value="F:transferase activity"/>
    <property type="evidence" value="ECO:0007669"/>
    <property type="project" value="UniProtKB-KW"/>
</dbReference>
<keyword evidence="3" id="KW-0328">Glycosyltransferase</keyword>
<dbReference type="Proteomes" id="UP000247780">
    <property type="component" value="Unassembled WGS sequence"/>
</dbReference>
<gene>
    <name evidence="7" type="ORF">C8R14_10848</name>
</gene>
<keyword evidence="8" id="KW-1185">Reference proteome</keyword>
<evidence type="ECO:0000313" key="7">
    <source>
        <dbReference type="EMBL" id="PXV82337.1"/>
    </source>
</evidence>
<comment type="subcellular location">
    <subcellularLocation>
        <location evidence="1">Cell membrane</location>
    </subcellularLocation>
</comment>
<dbReference type="Pfam" id="PF00535">
    <property type="entry name" value="Glycos_transf_2"/>
    <property type="match status" value="1"/>
</dbReference>
<keyword evidence="5" id="KW-0472">Membrane</keyword>
<organism evidence="7 8">
    <name type="scientific">Nitrosomonas eutropha</name>
    <dbReference type="NCBI Taxonomy" id="916"/>
    <lineage>
        <taxon>Bacteria</taxon>
        <taxon>Pseudomonadati</taxon>
        <taxon>Pseudomonadota</taxon>
        <taxon>Betaproteobacteria</taxon>
        <taxon>Nitrosomonadales</taxon>
        <taxon>Nitrosomonadaceae</taxon>
        <taxon>Nitrosomonas</taxon>
    </lineage>
</organism>
<reference evidence="7 8" key="1">
    <citation type="submission" date="2018-04" db="EMBL/GenBank/DDBJ databases">
        <title>Active sludge and wastewater microbial communities from Klosterneuburg, Austria.</title>
        <authorList>
            <person name="Wagner M."/>
        </authorList>
    </citation>
    <scope>NUCLEOTIDE SEQUENCE [LARGE SCALE GENOMIC DNA]</scope>
    <source>
        <strain evidence="7 8">Nm 57</strain>
    </source>
</reference>
<evidence type="ECO:0000256" key="5">
    <source>
        <dbReference type="ARBA" id="ARBA00023136"/>
    </source>
</evidence>
<accession>A0ABX5M9F6</accession>
<evidence type="ECO:0000256" key="1">
    <source>
        <dbReference type="ARBA" id="ARBA00004236"/>
    </source>
</evidence>
<comment type="caution">
    <text evidence="7">The sequence shown here is derived from an EMBL/GenBank/DDBJ whole genome shotgun (WGS) entry which is preliminary data.</text>
</comment>
<evidence type="ECO:0000256" key="4">
    <source>
        <dbReference type="ARBA" id="ARBA00022679"/>
    </source>
</evidence>
<dbReference type="EMBL" id="QICQ01000008">
    <property type="protein sequence ID" value="PXV82337.1"/>
    <property type="molecule type" value="Genomic_DNA"/>
</dbReference>
<proteinExistence type="predicted"/>
<name>A0ABX5M9F6_9PROT</name>
<keyword evidence="4 7" id="KW-0808">Transferase</keyword>
<dbReference type="SUPFAM" id="SSF53448">
    <property type="entry name" value="Nucleotide-diphospho-sugar transferases"/>
    <property type="match status" value="1"/>
</dbReference>
<dbReference type="PANTHER" id="PTHR43646:SF2">
    <property type="entry name" value="GLYCOSYLTRANSFERASE 2-LIKE DOMAIN-CONTAINING PROTEIN"/>
    <property type="match status" value="1"/>
</dbReference>
<dbReference type="Gene3D" id="3.90.550.10">
    <property type="entry name" value="Spore Coat Polysaccharide Biosynthesis Protein SpsA, Chain A"/>
    <property type="match status" value="1"/>
</dbReference>